<sequence>MATSDTIALPDGFSCKTVKFTKEQLQSLPNDYYTCVGDQVFLCPWKVECRYLVPATCTIKLTWSSGADLGDPDDVADWEIRGPFALAKAIGQRRARFPTCKRMLGYIVRNDYVQVFFEKPQILNDGAVVLKKVEFDGRSTFHGHNDKETVLKPLNRVVPRNKYDPKEAEWCRACLRQKGTPVEGFGFTALLPVVEQTGFEDCISANACLICGREHEPYNVNRKTLTA</sequence>
<dbReference type="AlphaFoldDB" id="A0A318ZBN0"/>
<name>A0A318ZBN0_9EURO</name>
<dbReference type="Proteomes" id="UP000248349">
    <property type="component" value="Unassembled WGS sequence"/>
</dbReference>
<keyword evidence="2" id="KW-1185">Reference proteome</keyword>
<protein>
    <submittedName>
        <fullName evidence="1">Uncharacterized protein</fullName>
    </submittedName>
</protein>
<dbReference type="RefSeq" id="XP_025430817.1">
    <property type="nucleotide sequence ID" value="XM_025577402.1"/>
</dbReference>
<evidence type="ECO:0000313" key="2">
    <source>
        <dbReference type="Proteomes" id="UP000248349"/>
    </source>
</evidence>
<proteinExistence type="predicted"/>
<evidence type="ECO:0000313" key="1">
    <source>
        <dbReference type="EMBL" id="PYH44835.1"/>
    </source>
</evidence>
<reference evidence="1 2" key="1">
    <citation type="submission" date="2016-12" db="EMBL/GenBank/DDBJ databases">
        <title>The genomes of Aspergillus section Nigri reveals drivers in fungal speciation.</title>
        <authorList>
            <consortium name="DOE Joint Genome Institute"/>
            <person name="Vesth T.C."/>
            <person name="Nybo J."/>
            <person name="Theobald S."/>
            <person name="Brandl J."/>
            <person name="Frisvad J.C."/>
            <person name="Nielsen K.F."/>
            <person name="Lyhne E.K."/>
            <person name="Kogle M.E."/>
            <person name="Kuo A."/>
            <person name="Riley R."/>
            <person name="Clum A."/>
            <person name="Nolan M."/>
            <person name="Lipzen A."/>
            <person name="Salamov A."/>
            <person name="Henrissat B."/>
            <person name="Wiebenga A."/>
            <person name="De Vries R.P."/>
            <person name="Grigoriev I.V."/>
            <person name="Mortensen U.H."/>
            <person name="Andersen M.R."/>
            <person name="Baker S.E."/>
        </authorList>
    </citation>
    <scope>NUCLEOTIDE SEQUENCE [LARGE SCALE GENOMIC DNA]</scope>
    <source>
        <strain evidence="1 2">JOP 1030-1</strain>
    </source>
</reference>
<organism evidence="1 2">
    <name type="scientific">Aspergillus saccharolyticus JOP 1030-1</name>
    <dbReference type="NCBI Taxonomy" id="1450539"/>
    <lineage>
        <taxon>Eukaryota</taxon>
        <taxon>Fungi</taxon>
        <taxon>Dikarya</taxon>
        <taxon>Ascomycota</taxon>
        <taxon>Pezizomycotina</taxon>
        <taxon>Eurotiomycetes</taxon>
        <taxon>Eurotiomycetidae</taxon>
        <taxon>Eurotiales</taxon>
        <taxon>Aspergillaceae</taxon>
        <taxon>Aspergillus</taxon>
        <taxon>Aspergillus subgen. Circumdati</taxon>
    </lineage>
</organism>
<accession>A0A318ZBN0</accession>
<dbReference type="GeneID" id="37078631"/>
<gene>
    <name evidence="1" type="ORF">BP01DRAFT_383066</name>
</gene>
<dbReference type="EMBL" id="KZ821234">
    <property type="protein sequence ID" value="PYH44835.1"/>
    <property type="molecule type" value="Genomic_DNA"/>
</dbReference>